<comment type="caution">
    <text evidence="3">The sequence shown here is derived from an EMBL/GenBank/DDBJ whole genome shotgun (WGS) entry which is preliminary data.</text>
</comment>
<dbReference type="EMBL" id="WMBQ01000001">
    <property type="protein sequence ID" value="MTD93820.1"/>
    <property type="molecule type" value="Genomic_DNA"/>
</dbReference>
<feature type="region of interest" description="Disordered" evidence="2">
    <location>
        <begin position="1"/>
        <end position="49"/>
    </location>
</feature>
<gene>
    <name evidence="3" type="ORF">GIW81_05670</name>
</gene>
<dbReference type="PANTHER" id="PTHR35024:SF4">
    <property type="entry name" value="POLYMER-FORMING CYTOSKELETAL PROTEIN"/>
    <property type="match status" value="1"/>
</dbReference>
<evidence type="ECO:0000313" key="3">
    <source>
        <dbReference type="EMBL" id="MTD93820.1"/>
    </source>
</evidence>
<evidence type="ECO:0000256" key="1">
    <source>
        <dbReference type="ARBA" id="ARBA00044755"/>
    </source>
</evidence>
<dbReference type="PANTHER" id="PTHR35024">
    <property type="entry name" value="HYPOTHETICAL CYTOSOLIC PROTEIN"/>
    <property type="match status" value="1"/>
</dbReference>
<dbReference type="RefSeq" id="WP_154738322.1">
    <property type="nucleotide sequence ID" value="NZ_WMBQ01000001.1"/>
</dbReference>
<protein>
    <submittedName>
        <fullName evidence="3">Polymer-forming cytoskeletal protein</fullName>
    </submittedName>
</protein>
<name>A0A6I3KIR6_9HYPH</name>
<comment type="similarity">
    <text evidence="1">Belongs to the bactofilin family.</text>
</comment>
<evidence type="ECO:0000313" key="4">
    <source>
        <dbReference type="Proteomes" id="UP000440694"/>
    </source>
</evidence>
<organism evidence="3 4">
    <name type="scientific">Hyphomicrobium album</name>
    <dbReference type="NCBI Taxonomy" id="2665159"/>
    <lineage>
        <taxon>Bacteria</taxon>
        <taxon>Pseudomonadati</taxon>
        <taxon>Pseudomonadota</taxon>
        <taxon>Alphaproteobacteria</taxon>
        <taxon>Hyphomicrobiales</taxon>
        <taxon>Hyphomicrobiaceae</taxon>
        <taxon>Hyphomicrobium</taxon>
    </lineage>
</organism>
<dbReference type="Proteomes" id="UP000440694">
    <property type="component" value="Unassembled WGS sequence"/>
</dbReference>
<feature type="compositionally biased region" description="Basic and acidic residues" evidence="2">
    <location>
        <begin position="1"/>
        <end position="12"/>
    </location>
</feature>
<proteinExistence type="inferred from homology"/>
<feature type="region of interest" description="Disordered" evidence="2">
    <location>
        <begin position="139"/>
        <end position="165"/>
    </location>
</feature>
<evidence type="ECO:0000256" key="2">
    <source>
        <dbReference type="SAM" id="MobiDB-lite"/>
    </source>
</evidence>
<accession>A0A6I3KIR6</accession>
<keyword evidence="4" id="KW-1185">Reference proteome</keyword>
<dbReference type="InterPro" id="IPR007607">
    <property type="entry name" value="BacA/B"/>
</dbReference>
<dbReference type="AlphaFoldDB" id="A0A6I3KIR6"/>
<dbReference type="Pfam" id="PF04519">
    <property type="entry name" value="Bactofilin"/>
    <property type="match status" value="1"/>
</dbReference>
<sequence length="165" mass="17409">MLPNFKRSETEPPKVSPSFAPASTPPTPSSSSRPIGLARSSERNAPSVIGPDLTINGNLISKGEVQIDGEVQGDIQGTYVVIGEKARITGGIVAEEIVVRGHVMGSVRGKRVMLQSSSHVEGDIFHQALAIEQGAFFEGKSRRSDDPTGDNQKPEFPSLSGSSLG</sequence>
<reference evidence="3 4" key="1">
    <citation type="submission" date="2019-11" db="EMBL/GenBank/DDBJ databases">
        <title>Identification of a novel strain.</title>
        <authorList>
            <person name="Xu Q."/>
            <person name="Wang G."/>
        </authorList>
    </citation>
    <scope>NUCLEOTIDE SEQUENCE [LARGE SCALE GENOMIC DNA]</scope>
    <source>
        <strain evidence="4">xq</strain>
    </source>
</reference>